<proteinExistence type="predicted"/>
<protein>
    <submittedName>
        <fullName evidence="1">Uncharacterized protein</fullName>
    </submittedName>
</protein>
<sequence>MEYSRSHILGIPRELRNQIYKNYTRVEGGYIYDPDNNTMVCSDGTTIDLALMFVCQQIASELKGLAFEHNSITFRTVPMVGRRAAMYDDLIKEHYQSQTRSLMYIDQQFTSRAMDDITRPHLHNHYIRTYLNEQRRPFGQTIPADELGQGWGCAPSLQRSLVASTLEEATKHPEFSSGDWFARQLCTNFEPWAVPSSDDIAWLLSMVQGDYSPTDDSCRRARYSAATAAIAFLWSISADMRVHIRKVLLDEDASSIAFPECHAEGLLPFFRENPRLFVERKVHVWHTMFNHSTVRVTLHGAALHQYPFDEEDDDAATRLVKPLSIWLAEARELMARHIPAGSFRLTLEGGLCPDEDHWAFEAVMHDAAWQIAFETALAQGGLTIPRWADTIKNRCFVRVGFPELYQELATGSHLLKCNFEIPVVEEGVVEAILAENEGRLPAEWQQNWFRHRPASAPPYC</sequence>
<accession>A0A6A6RH45</accession>
<reference evidence="1" key="1">
    <citation type="journal article" date="2020" name="Stud. Mycol.">
        <title>101 Dothideomycetes genomes: a test case for predicting lifestyles and emergence of pathogens.</title>
        <authorList>
            <person name="Haridas S."/>
            <person name="Albert R."/>
            <person name="Binder M."/>
            <person name="Bloem J."/>
            <person name="Labutti K."/>
            <person name="Salamov A."/>
            <person name="Andreopoulos B."/>
            <person name="Baker S."/>
            <person name="Barry K."/>
            <person name="Bills G."/>
            <person name="Bluhm B."/>
            <person name="Cannon C."/>
            <person name="Castanera R."/>
            <person name="Culley D."/>
            <person name="Daum C."/>
            <person name="Ezra D."/>
            <person name="Gonzalez J."/>
            <person name="Henrissat B."/>
            <person name="Kuo A."/>
            <person name="Liang C."/>
            <person name="Lipzen A."/>
            <person name="Lutzoni F."/>
            <person name="Magnuson J."/>
            <person name="Mondo S."/>
            <person name="Nolan M."/>
            <person name="Ohm R."/>
            <person name="Pangilinan J."/>
            <person name="Park H.-J."/>
            <person name="Ramirez L."/>
            <person name="Alfaro M."/>
            <person name="Sun H."/>
            <person name="Tritt A."/>
            <person name="Yoshinaga Y."/>
            <person name="Zwiers L.-H."/>
            <person name="Turgeon B."/>
            <person name="Goodwin S."/>
            <person name="Spatafora J."/>
            <person name="Crous P."/>
            <person name="Grigoriev I."/>
        </authorList>
    </citation>
    <scope>NUCLEOTIDE SEQUENCE</scope>
    <source>
        <strain evidence="1">CBS 473.64</strain>
    </source>
</reference>
<keyword evidence="2" id="KW-1185">Reference proteome</keyword>
<evidence type="ECO:0000313" key="1">
    <source>
        <dbReference type="EMBL" id="KAF2634367.1"/>
    </source>
</evidence>
<dbReference type="Proteomes" id="UP000799753">
    <property type="component" value="Unassembled WGS sequence"/>
</dbReference>
<name>A0A6A6RH45_9PLEO</name>
<evidence type="ECO:0000313" key="2">
    <source>
        <dbReference type="Proteomes" id="UP000799753"/>
    </source>
</evidence>
<gene>
    <name evidence="1" type="ORF">P280DRAFT_413944</name>
</gene>
<dbReference type="AlphaFoldDB" id="A0A6A6RH45"/>
<dbReference type="OrthoDB" id="5062850at2759"/>
<organism evidence="1 2">
    <name type="scientific">Massarina eburnea CBS 473.64</name>
    <dbReference type="NCBI Taxonomy" id="1395130"/>
    <lineage>
        <taxon>Eukaryota</taxon>
        <taxon>Fungi</taxon>
        <taxon>Dikarya</taxon>
        <taxon>Ascomycota</taxon>
        <taxon>Pezizomycotina</taxon>
        <taxon>Dothideomycetes</taxon>
        <taxon>Pleosporomycetidae</taxon>
        <taxon>Pleosporales</taxon>
        <taxon>Massarineae</taxon>
        <taxon>Massarinaceae</taxon>
        <taxon>Massarina</taxon>
    </lineage>
</organism>
<dbReference type="EMBL" id="MU006835">
    <property type="protein sequence ID" value="KAF2634367.1"/>
    <property type="molecule type" value="Genomic_DNA"/>
</dbReference>